<proteinExistence type="predicted"/>
<name>A0A6M3JHQ9_9ZZZZ</name>
<dbReference type="AlphaFoldDB" id="A0A6M3JHQ9"/>
<reference evidence="1" key="1">
    <citation type="submission" date="2020-03" db="EMBL/GenBank/DDBJ databases">
        <title>The deep terrestrial virosphere.</title>
        <authorList>
            <person name="Holmfeldt K."/>
            <person name="Nilsson E."/>
            <person name="Simone D."/>
            <person name="Lopez-Fernandez M."/>
            <person name="Wu X."/>
            <person name="de Brujin I."/>
            <person name="Lundin D."/>
            <person name="Andersson A."/>
            <person name="Bertilsson S."/>
            <person name="Dopson M."/>
        </authorList>
    </citation>
    <scope>NUCLEOTIDE SEQUENCE</scope>
    <source>
        <strain evidence="1">MM415A04568</strain>
    </source>
</reference>
<sequence length="77" mass="8802">MSTRGDFMCEDYARAAANRERVSKGIYDEFWGEYGANGKGACGEWWLFGYDFPTIHTRDLQGIVETRRCNQNLGALK</sequence>
<gene>
    <name evidence="1" type="ORF">MM415A04568_0010</name>
</gene>
<dbReference type="EMBL" id="MT141708">
    <property type="protein sequence ID" value="QJA69473.1"/>
    <property type="molecule type" value="Genomic_DNA"/>
</dbReference>
<accession>A0A6M3JHQ9</accession>
<protein>
    <submittedName>
        <fullName evidence="1">Uncharacterized protein</fullName>
    </submittedName>
</protein>
<evidence type="ECO:0000313" key="1">
    <source>
        <dbReference type="EMBL" id="QJA69473.1"/>
    </source>
</evidence>
<organism evidence="1">
    <name type="scientific">viral metagenome</name>
    <dbReference type="NCBI Taxonomy" id="1070528"/>
    <lineage>
        <taxon>unclassified sequences</taxon>
        <taxon>metagenomes</taxon>
        <taxon>organismal metagenomes</taxon>
    </lineage>
</organism>